<dbReference type="OrthoDB" id="5360893at2759"/>
<gene>
    <name evidence="2" type="ORF">BDV96DRAFT_640593</name>
</gene>
<dbReference type="PANTHER" id="PTHR12110:SF38">
    <property type="entry name" value="DIOXYGENASE, PUTATIVE (AFU_ORTHOLOGUE AFUA_6G00240)-RELATED"/>
    <property type="match status" value="1"/>
</dbReference>
<dbReference type="EMBL" id="ML977312">
    <property type="protein sequence ID" value="KAF2121194.1"/>
    <property type="molecule type" value="Genomic_DNA"/>
</dbReference>
<dbReference type="Gene3D" id="3.20.20.150">
    <property type="entry name" value="Divalent-metal-dependent TIM barrel enzymes"/>
    <property type="match status" value="1"/>
</dbReference>
<evidence type="ECO:0000313" key="2">
    <source>
        <dbReference type="EMBL" id="KAF2121194.1"/>
    </source>
</evidence>
<dbReference type="Pfam" id="PF01261">
    <property type="entry name" value="AP_endonuc_2"/>
    <property type="match status" value="1"/>
</dbReference>
<evidence type="ECO:0000313" key="3">
    <source>
        <dbReference type="Proteomes" id="UP000799770"/>
    </source>
</evidence>
<dbReference type="InterPro" id="IPR050312">
    <property type="entry name" value="IolE/XylAMocC-like"/>
</dbReference>
<accession>A0A6A5ZQD7</accession>
<name>A0A6A5ZQD7_9PLEO</name>
<dbReference type="InterPro" id="IPR036237">
    <property type="entry name" value="Xyl_isomerase-like_sf"/>
</dbReference>
<proteinExistence type="predicted"/>
<protein>
    <submittedName>
        <fullName evidence="2">Xylose isomerase-like protein</fullName>
    </submittedName>
</protein>
<reference evidence="2" key="1">
    <citation type="journal article" date="2020" name="Stud. Mycol.">
        <title>101 Dothideomycetes genomes: a test case for predicting lifestyles and emergence of pathogens.</title>
        <authorList>
            <person name="Haridas S."/>
            <person name="Albert R."/>
            <person name="Binder M."/>
            <person name="Bloem J."/>
            <person name="Labutti K."/>
            <person name="Salamov A."/>
            <person name="Andreopoulos B."/>
            <person name="Baker S."/>
            <person name="Barry K."/>
            <person name="Bills G."/>
            <person name="Bluhm B."/>
            <person name="Cannon C."/>
            <person name="Castanera R."/>
            <person name="Culley D."/>
            <person name="Daum C."/>
            <person name="Ezra D."/>
            <person name="Gonzalez J."/>
            <person name="Henrissat B."/>
            <person name="Kuo A."/>
            <person name="Liang C."/>
            <person name="Lipzen A."/>
            <person name="Lutzoni F."/>
            <person name="Magnuson J."/>
            <person name="Mondo S."/>
            <person name="Nolan M."/>
            <person name="Ohm R."/>
            <person name="Pangilinan J."/>
            <person name="Park H.-J."/>
            <person name="Ramirez L."/>
            <person name="Alfaro M."/>
            <person name="Sun H."/>
            <person name="Tritt A."/>
            <person name="Yoshinaga Y."/>
            <person name="Zwiers L.-H."/>
            <person name="Turgeon B."/>
            <person name="Goodwin S."/>
            <person name="Spatafora J."/>
            <person name="Crous P."/>
            <person name="Grigoriev I."/>
        </authorList>
    </citation>
    <scope>NUCLEOTIDE SEQUENCE</scope>
    <source>
        <strain evidence="2">CBS 627.86</strain>
    </source>
</reference>
<dbReference type="InterPro" id="IPR013022">
    <property type="entry name" value="Xyl_isomerase-like_TIM-brl"/>
</dbReference>
<keyword evidence="2" id="KW-0413">Isomerase</keyword>
<dbReference type="Proteomes" id="UP000799770">
    <property type="component" value="Unassembled WGS sequence"/>
</dbReference>
<dbReference type="AlphaFoldDB" id="A0A6A5ZQD7"/>
<evidence type="ECO:0000259" key="1">
    <source>
        <dbReference type="Pfam" id="PF01261"/>
    </source>
</evidence>
<keyword evidence="3" id="KW-1185">Reference proteome</keyword>
<organism evidence="2 3">
    <name type="scientific">Lophiotrema nucula</name>
    <dbReference type="NCBI Taxonomy" id="690887"/>
    <lineage>
        <taxon>Eukaryota</taxon>
        <taxon>Fungi</taxon>
        <taxon>Dikarya</taxon>
        <taxon>Ascomycota</taxon>
        <taxon>Pezizomycotina</taxon>
        <taxon>Dothideomycetes</taxon>
        <taxon>Pleosporomycetidae</taxon>
        <taxon>Pleosporales</taxon>
        <taxon>Lophiotremataceae</taxon>
        <taxon>Lophiotrema</taxon>
    </lineage>
</organism>
<feature type="domain" description="Xylose isomerase-like TIM barrel" evidence="1">
    <location>
        <begin position="29"/>
        <end position="277"/>
    </location>
</feature>
<dbReference type="GO" id="GO:0016853">
    <property type="term" value="F:isomerase activity"/>
    <property type="evidence" value="ECO:0007669"/>
    <property type="project" value="UniProtKB-KW"/>
</dbReference>
<dbReference type="PANTHER" id="PTHR12110">
    <property type="entry name" value="HYDROXYPYRUVATE ISOMERASE"/>
    <property type="match status" value="1"/>
</dbReference>
<sequence length="278" mass="30604">MSLSPNIRWAVPSVSLGKHSSHTLERKISAAAGNGFNGIEIVFNELIQHARNHDQTPVASAAQINSLCQIHSITILSVNALKNFEEVALALALGTRIIQVPSMFLPDSTSGEDIIISELQALADLAAKHDLEIAYAAVAFAKHNPLWQDSLRITKAVNRPNFRICLDSYHILGKLWGDACAEDGRIAGGDETVAKSMVEFLKSCPKELVAYIQLSDASRWQPPLSMNDPAFNELEVEDARLLWSRVARPFPFEAPGYFPVADIAKIWLAEYGWDGWVS</sequence>
<dbReference type="SUPFAM" id="SSF51658">
    <property type="entry name" value="Xylose isomerase-like"/>
    <property type="match status" value="1"/>
</dbReference>